<evidence type="ECO:0000313" key="12">
    <source>
        <dbReference type="WBParaSite" id="TREG1_12090.1"/>
    </source>
</evidence>
<feature type="transmembrane region" description="Helical" evidence="9">
    <location>
        <begin position="35"/>
        <end position="60"/>
    </location>
</feature>
<dbReference type="PROSITE" id="PS50262">
    <property type="entry name" value="G_PROTEIN_RECEP_F1_2"/>
    <property type="match status" value="1"/>
</dbReference>
<keyword evidence="4 8" id="KW-0297">G-protein coupled receptor</keyword>
<evidence type="ECO:0000256" key="9">
    <source>
        <dbReference type="SAM" id="Phobius"/>
    </source>
</evidence>
<proteinExistence type="inferred from homology"/>
<dbReference type="PRINTS" id="PR00237">
    <property type="entry name" value="GPCRRHODOPSN"/>
</dbReference>
<evidence type="ECO:0000256" key="4">
    <source>
        <dbReference type="ARBA" id="ARBA00023040"/>
    </source>
</evidence>
<evidence type="ECO:0000256" key="2">
    <source>
        <dbReference type="ARBA" id="ARBA00022692"/>
    </source>
</evidence>
<keyword evidence="5 9" id="KW-0472">Membrane</keyword>
<dbReference type="Pfam" id="PF00001">
    <property type="entry name" value="7tm_1"/>
    <property type="match status" value="2"/>
</dbReference>
<evidence type="ECO:0000313" key="11">
    <source>
        <dbReference type="Proteomes" id="UP000050795"/>
    </source>
</evidence>
<dbReference type="WBParaSite" id="TREG1_12090.1">
    <property type="protein sequence ID" value="TREG1_12090.1"/>
    <property type="gene ID" value="TREG1_12090"/>
</dbReference>
<keyword evidence="7 8" id="KW-0807">Transducer</keyword>
<keyword evidence="3 9" id="KW-1133">Transmembrane helix</keyword>
<dbReference type="GO" id="GO:0008188">
    <property type="term" value="F:neuropeptide receptor activity"/>
    <property type="evidence" value="ECO:0007669"/>
    <property type="project" value="TreeGrafter"/>
</dbReference>
<evidence type="ECO:0000256" key="3">
    <source>
        <dbReference type="ARBA" id="ARBA00022989"/>
    </source>
</evidence>
<feature type="transmembrane region" description="Helical" evidence="9">
    <location>
        <begin position="72"/>
        <end position="90"/>
    </location>
</feature>
<feature type="transmembrane region" description="Helical" evidence="9">
    <location>
        <begin position="110"/>
        <end position="136"/>
    </location>
</feature>
<comment type="subcellular location">
    <subcellularLocation>
        <location evidence="1">Membrane</location>
        <topology evidence="1">Multi-pass membrane protein</topology>
    </subcellularLocation>
</comment>
<dbReference type="AlphaFoldDB" id="A0AA85IYP0"/>
<reference evidence="12" key="2">
    <citation type="submission" date="2023-11" db="UniProtKB">
        <authorList>
            <consortium name="WormBaseParasite"/>
        </authorList>
    </citation>
    <scope>IDENTIFICATION</scope>
</reference>
<name>A0AA85IYP0_TRIRE</name>
<dbReference type="SUPFAM" id="SSF81321">
    <property type="entry name" value="Family A G protein-coupled receptor-like"/>
    <property type="match status" value="2"/>
</dbReference>
<dbReference type="InterPro" id="IPR017452">
    <property type="entry name" value="GPCR_Rhodpsn_7TM"/>
</dbReference>
<comment type="similarity">
    <text evidence="8">Belongs to the G-protein coupled receptor 1 family.</text>
</comment>
<evidence type="ECO:0000256" key="5">
    <source>
        <dbReference type="ARBA" id="ARBA00023136"/>
    </source>
</evidence>
<evidence type="ECO:0000256" key="8">
    <source>
        <dbReference type="RuleBase" id="RU000688"/>
    </source>
</evidence>
<feature type="domain" description="G-protein coupled receptors family 1 profile" evidence="10">
    <location>
        <begin position="51"/>
        <end position="426"/>
    </location>
</feature>
<feature type="transmembrane region" description="Helical" evidence="9">
    <location>
        <begin position="373"/>
        <end position="392"/>
    </location>
</feature>
<feature type="transmembrane region" description="Helical" evidence="9">
    <location>
        <begin position="313"/>
        <end position="335"/>
    </location>
</feature>
<keyword evidence="11" id="KW-1185">Reference proteome</keyword>
<reference evidence="11" key="1">
    <citation type="submission" date="2022-06" db="EMBL/GenBank/DDBJ databases">
        <authorList>
            <person name="Berger JAMES D."/>
            <person name="Berger JAMES D."/>
        </authorList>
    </citation>
    <scope>NUCLEOTIDE SEQUENCE [LARGE SCALE GENOMIC DNA]</scope>
</reference>
<keyword evidence="6 8" id="KW-0675">Receptor</keyword>
<feature type="transmembrane region" description="Helical" evidence="9">
    <location>
        <begin position="398"/>
        <end position="416"/>
    </location>
</feature>
<evidence type="ECO:0000256" key="1">
    <source>
        <dbReference type="ARBA" id="ARBA00004141"/>
    </source>
</evidence>
<evidence type="ECO:0000256" key="6">
    <source>
        <dbReference type="ARBA" id="ARBA00023170"/>
    </source>
</evidence>
<dbReference type="PANTHER" id="PTHR24243">
    <property type="entry name" value="G-PROTEIN COUPLED RECEPTOR"/>
    <property type="match status" value="1"/>
</dbReference>
<dbReference type="PROSITE" id="PS00237">
    <property type="entry name" value="G_PROTEIN_RECEP_F1_1"/>
    <property type="match status" value="1"/>
</dbReference>
<evidence type="ECO:0000256" key="7">
    <source>
        <dbReference type="ARBA" id="ARBA00023224"/>
    </source>
</evidence>
<dbReference type="Proteomes" id="UP000050795">
    <property type="component" value="Unassembled WGS sequence"/>
</dbReference>
<dbReference type="Gene3D" id="1.20.1070.10">
    <property type="entry name" value="Rhodopsin 7-helix transmembrane proteins"/>
    <property type="match status" value="2"/>
</dbReference>
<protein>
    <recommendedName>
        <fullName evidence="10">G-protein coupled receptors family 1 profile domain-containing protein</fullName>
    </recommendedName>
</protein>
<sequence length="436" mass="49729">MNLNTSNCQKLVDDLKFIWIEHELGPKRMSVTRQILIGVVYTAIFCTGLLGNLATCIVIVRTSFMHTRTNCYLFSLAISDLLLLIFGLPFELQSVVNESYPWRMGTVFCRFRIFLTELCPLVSILILTIFSAERYLSICHPFRKMLRFSQYDAGHSCNRTYVRNVSCNTYLSSERISKKRSARKGSGTRLNCSVDQSQYRRGHTSYAVQISALKSCFLLIFCVWVLAGCCAIVIAGLSKVFYAVYLPTIDTFVNSTCSDQQCISYINSEQSADCLQNGEMWVPGEALSDSAVCAPSKDSEWAAYMSIPVVLQLWTFLFFFTPMVIMSVLYGLIAIQLNRSSLSLRAPSRFNLRKNQTTGGKFRVHSSSNGRRSIVRMLVAIVVAFFICWAPFHLQRVLTSANVQMTWFFIDFLFYVSGKKYRNEIYFKTLSCLYFQ</sequence>
<feature type="transmembrane region" description="Helical" evidence="9">
    <location>
        <begin position="216"/>
        <end position="237"/>
    </location>
</feature>
<evidence type="ECO:0000259" key="10">
    <source>
        <dbReference type="PROSITE" id="PS50262"/>
    </source>
</evidence>
<organism evidence="11 12">
    <name type="scientific">Trichobilharzia regenti</name>
    <name type="common">Nasal bird schistosome</name>
    <dbReference type="NCBI Taxonomy" id="157069"/>
    <lineage>
        <taxon>Eukaryota</taxon>
        <taxon>Metazoa</taxon>
        <taxon>Spiralia</taxon>
        <taxon>Lophotrochozoa</taxon>
        <taxon>Platyhelminthes</taxon>
        <taxon>Trematoda</taxon>
        <taxon>Digenea</taxon>
        <taxon>Strigeidida</taxon>
        <taxon>Schistosomatoidea</taxon>
        <taxon>Schistosomatidae</taxon>
        <taxon>Trichobilharzia</taxon>
    </lineage>
</organism>
<keyword evidence="2 8" id="KW-0812">Transmembrane</keyword>
<dbReference type="GO" id="GO:0005886">
    <property type="term" value="C:plasma membrane"/>
    <property type="evidence" value="ECO:0007669"/>
    <property type="project" value="TreeGrafter"/>
</dbReference>
<dbReference type="InterPro" id="IPR000276">
    <property type="entry name" value="GPCR_Rhodpsn"/>
</dbReference>
<accession>A0AA85IYP0</accession>
<dbReference type="PANTHER" id="PTHR24243:SF208">
    <property type="entry name" value="PYROKININ-1 RECEPTOR"/>
    <property type="match status" value="1"/>
</dbReference>